<dbReference type="SUPFAM" id="SSF48452">
    <property type="entry name" value="TPR-like"/>
    <property type="match status" value="1"/>
</dbReference>
<dbReference type="InterPro" id="IPR011990">
    <property type="entry name" value="TPR-like_helical_dom_sf"/>
</dbReference>
<sequence>MALTATLAGCVPERPAVDSVDDPWARDDARLDSLGATDRAGDAIAIAERRLRLVRTGLQPSWRAREAAVSAREWRTRERAAPDVRAALASADRALLDAAEYKRADSLGAARERAAFACTTRDSLLGSGSLAACRAALVLADLEFLLSHPGEADSVAEAAANALRPLVGPEHPLVADALEVQGRVVKNFGGPTFLSHALTHYDPALRMRVRTCGPGGAPVAVSLQSLGNLYRLARQPRTAVAFMHRALEIRRARLTLPHDELASILSGMAFIHMGLGEWNEAERLSREAIEASPPSTPPGSISVRLGVHGQMLRRLGRESEAVRDLRAAVAIRESVWARTPRDEGTTLSSGLSLYRDLAMALASQGRAEEAFEQFERGNGRALLLRIGADSAGVDPWRDLLARVQAALPHDAALVAWLRTPSLTSAAEPATGACVVRSTGPPRWVALHQALVGPGVRGNYRDLLFVELRSTAGWPLRVPGSGAVKRYARGMGREVFAPLEPLLEGATRLIVCSPDLFGGGPLGALEDEQGRWLADRYDITYTPSALLWLAARSRGETTQPSALLVGDPAYPEPSGLQPLTSSAQEIAAIAELLPHASRLTGAAATASRLRALAQSGELGRYQVLHVSAHTAIDTRRVLDSALLLAPESGGGFAPSRLLAREVIGWKLGADLVCLAGCGSATGMSSASEGQLGLQTAFLSAGARALLVTLWPVDDHAAALLMERFYRHLAAGGARDHARALREAQAELRAWTAADGSHPYAHPAYWSAFALVGDPGWR</sequence>
<dbReference type="Pfam" id="PF12770">
    <property type="entry name" value="CHAT"/>
    <property type="match status" value="1"/>
</dbReference>
<evidence type="ECO:0000259" key="1">
    <source>
        <dbReference type="Pfam" id="PF12770"/>
    </source>
</evidence>
<reference evidence="2" key="1">
    <citation type="submission" date="2020-07" db="EMBL/GenBank/DDBJ databases">
        <title>Huge and variable diversity of episymbiotic CPR bacteria and DPANN archaea in groundwater ecosystems.</title>
        <authorList>
            <person name="He C.Y."/>
            <person name="Keren R."/>
            <person name="Whittaker M."/>
            <person name="Farag I.F."/>
            <person name="Doudna J."/>
            <person name="Cate J.H.D."/>
            <person name="Banfield J.F."/>
        </authorList>
    </citation>
    <scope>NUCLEOTIDE SEQUENCE</scope>
    <source>
        <strain evidence="2">NC_groundwater_1813_Pr3_B-0.1um_71_17</strain>
    </source>
</reference>
<dbReference type="Proteomes" id="UP000696931">
    <property type="component" value="Unassembled WGS sequence"/>
</dbReference>
<dbReference type="Pfam" id="PF13374">
    <property type="entry name" value="TPR_10"/>
    <property type="match status" value="3"/>
</dbReference>
<accession>A0A933W231</accession>
<dbReference type="SMART" id="SM00028">
    <property type="entry name" value="TPR"/>
    <property type="match status" value="3"/>
</dbReference>
<protein>
    <submittedName>
        <fullName evidence="2">CHAT domain-containing protein</fullName>
    </submittedName>
</protein>
<dbReference type="InterPro" id="IPR019734">
    <property type="entry name" value="TPR_rpt"/>
</dbReference>
<dbReference type="AlphaFoldDB" id="A0A933W231"/>
<feature type="domain" description="CHAT" evidence="1">
    <location>
        <begin position="485"/>
        <end position="772"/>
    </location>
</feature>
<dbReference type="Gene3D" id="1.25.40.10">
    <property type="entry name" value="Tetratricopeptide repeat domain"/>
    <property type="match status" value="2"/>
</dbReference>
<gene>
    <name evidence="2" type="ORF">HZA61_02995</name>
</gene>
<comment type="caution">
    <text evidence="2">The sequence shown here is derived from an EMBL/GenBank/DDBJ whole genome shotgun (WGS) entry which is preliminary data.</text>
</comment>
<dbReference type="PANTHER" id="PTHR10098">
    <property type="entry name" value="RAPSYN-RELATED"/>
    <property type="match status" value="1"/>
</dbReference>
<name>A0A933W231_UNCEI</name>
<dbReference type="InterPro" id="IPR024983">
    <property type="entry name" value="CHAT_dom"/>
</dbReference>
<organism evidence="2 3">
    <name type="scientific">Eiseniibacteriota bacterium</name>
    <dbReference type="NCBI Taxonomy" id="2212470"/>
    <lineage>
        <taxon>Bacteria</taxon>
        <taxon>Candidatus Eiseniibacteriota</taxon>
    </lineage>
</organism>
<evidence type="ECO:0000313" key="2">
    <source>
        <dbReference type="EMBL" id="MBI5168433.1"/>
    </source>
</evidence>
<proteinExistence type="predicted"/>
<dbReference type="EMBL" id="JACRIW010000023">
    <property type="protein sequence ID" value="MBI5168433.1"/>
    <property type="molecule type" value="Genomic_DNA"/>
</dbReference>
<evidence type="ECO:0000313" key="3">
    <source>
        <dbReference type="Proteomes" id="UP000696931"/>
    </source>
</evidence>